<sequence>MTADFDAFDVVVVGAGPAGSTLAWRLANRGLRVAVVEREHFPRHRVGESLTGTAGQLLRDMGLEDEMTAHGFPVKRGVRVYGPNPRATFDVPIIDIAEDGSHIPNPTWQVRRPEFDAILLKAATDAGAVHICADARSVIMDDARVTGLVIRTADGEDRSLRCRFLADASGFGTFLSKVGVLGVRNKCGFDKQIAFYAHVDGVRRDEGPTSGNTLLYYTKQYHWSWHIPVSDMRTSIGIVVPQDTYRASGLSPEAFYDHQLATLHPELADRSARATRVTEVWTRANYSYEIADFAGPGYAAIGDSHRFLDPIFSFGVWLGLKEAELVDALIAQTLDDLATEGAAIEAFVTTSNRAQAVVTTILDTFWTVPLAFLKLAHFTHKREVAELLAGRIFDPSVDDVEALRLMRQTLQNSRAEDKNHVAA</sequence>
<dbReference type="InterPro" id="IPR002938">
    <property type="entry name" value="FAD-bd"/>
</dbReference>
<dbReference type="SUPFAM" id="SSF51905">
    <property type="entry name" value="FAD/NAD(P)-binding domain"/>
    <property type="match status" value="1"/>
</dbReference>
<evidence type="ECO:0000313" key="3">
    <source>
        <dbReference type="EMBL" id="PWK61142.1"/>
    </source>
</evidence>
<dbReference type="PANTHER" id="PTHR43747:SF5">
    <property type="entry name" value="FAD-BINDING DOMAIN-CONTAINING PROTEIN"/>
    <property type="match status" value="1"/>
</dbReference>
<dbReference type="Gene3D" id="3.50.50.60">
    <property type="entry name" value="FAD/NAD(P)-binding domain"/>
    <property type="match status" value="1"/>
</dbReference>
<dbReference type="AlphaFoldDB" id="A0A316GJQ1"/>
<organism evidence="3 4">
    <name type="scientific">Roseicyclus mahoneyensis</name>
    <dbReference type="NCBI Taxonomy" id="164332"/>
    <lineage>
        <taxon>Bacteria</taxon>
        <taxon>Pseudomonadati</taxon>
        <taxon>Pseudomonadota</taxon>
        <taxon>Alphaproteobacteria</taxon>
        <taxon>Rhodobacterales</taxon>
        <taxon>Roseobacteraceae</taxon>
        <taxon>Roseicyclus</taxon>
    </lineage>
</organism>
<name>A0A316GJQ1_9RHOB</name>
<dbReference type="Proteomes" id="UP000245708">
    <property type="component" value="Unassembled WGS sequence"/>
</dbReference>
<dbReference type="GO" id="GO:0071949">
    <property type="term" value="F:FAD binding"/>
    <property type="evidence" value="ECO:0007669"/>
    <property type="project" value="InterPro"/>
</dbReference>
<dbReference type="PANTHER" id="PTHR43747">
    <property type="entry name" value="FAD-BINDING PROTEIN"/>
    <property type="match status" value="1"/>
</dbReference>
<comment type="caution">
    <text evidence="3">The sequence shown here is derived from an EMBL/GenBank/DDBJ whole genome shotgun (WGS) entry which is preliminary data.</text>
</comment>
<gene>
    <name evidence="3" type="ORF">C7455_103343</name>
</gene>
<dbReference type="EMBL" id="QGGW01000003">
    <property type="protein sequence ID" value="PWK61142.1"/>
    <property type="molecule type" value="Genomic_DNA"/>
</dbReference>
<dbReference type="PRINTS" id="PR00420">
    <property type="entry name" value="RNGMNOXGNASE"/>
</dbReference>
<protein>
    <submittedName>
        <fullName evidence="3">Flavin-dependent dehydrogenase</fullName>
    </submittedName>
</protein>
<keyword evidence="4" id="KW-1185">Reference proteome</keyword>
<dbReference type="InterPro" id="IPR050816">
    <property type="entry name" value="Flavin-dep_Halogenase_NPB"/>
</dbReference>
<evidence type="ECO:0000313" key="4">
    <source>
        <dbReference type="Proteomes" id="UP000245708"/>
    </source>
</evidence>
<evidence type="ECO:0000259" key="2">
    <source>
        <dbReference type="Pfam" id="PF01494"/>
    </source>
</evidence>
<keyword evidence="1" id="KW-0560">Oxidoreductase</keyword>
<reference evidence="3 4" key="1">
    <citation type="submission" date="2018-05" db="EMBL/GenBank/DDBJ databases">
        <title>Genomic Encyclopedia of Type Strains, Phase IV (KMG-IV): sequencing the most valuable type-strain genomes for metagenomic binning, comparative biology and taxonomic classification.</title>
        <authorList>
            <person name="Goeker M."/>
        </authorList>
    </citation>
    <scope>NUCLEOTIDE SEQUENCE [LARGE SCALE GENOMIC DNA]</scope>
    <source>
        <strain evidence="3 4">DSM 16097</strain>
    </source>
</reference>
<proteinExistence type="predicted"/>
<dbReference type="RefSeq" id="WP_170119034.1">
    <property type="nucleotide sequence ID" value="NZ_QGGW01000003.1"/>
</dbReference>
<feature type="domain" description="FAD-binding" evidence="2">
    <location>
        <begin position="9"/>
        <end position="335"/>
    </location>
</feature>
<dbReference type="Pfam" id="PF01494">
    <property type="entry name" value="FAD_binding_3"/>
    <property type="match status" value="1"/>
</dbReference>
<dbReference type="GO" id="GO:0016491">
    <property type="term" value="F:oxidoreductase activity"/>
    <property type="evidence" value="ECO:0007669"/>
    <property type="project" value="UniProtKB-KW"/>
</dbReference>
<accession>A0A316GJQ1</accession>
<evidence type="ECO:0000256" key="1">
    <source>
        <dbReference type="ARBA" id="ARBA00023002"/>
    </source>
</evidence>
<dbReference type="InterPro" id="IPR036188">
    <property type="entry name" value="FAD/NAD-bd_sf"/>
</dbReference>